<dbReference type="InParanoid" id="Q0EZC2"/>
<dbReference type="Proteomes" id="UP000005297">
    <property type="component" value="Unassembled WGS sequence"/>
</dbReference>
<gene>
    <name evidence="1" type="ORF">SPV1_14399</name>
</gene>
<evidence type="ECO:0000313" key="2">
    <source>
        <dbReference type="Proteomes" id="UP000005297"/>
    </source>
</evidence>
<accession>Q0EZC2</accession>
<name>Q0EZC2_9PROT</name>
<protein>
    <submittedName>
        <fullName evidence="1">Uncharacterized protein</fullName>
    </submittedName>
</protein>
<organism evidence="1 2">
    <name type="scientific">Mariprofundus ferrooxydans PV-1</name>
    <dbReference type="NCBI Taxonomy" id="314345"/>
    <lineage>
        <taxon>Bacteria</taxon>
        <taxon>Pseudomonadati</taxon>
        <taxon>Pseudomonadota</taxon>
        <taxon>Candidatius Mariprofundia</taxon>
        <taxon>Mariprofundales</taxon>
        <taxon>Mariprofundaceae</taxon>
        <taxon>Mariprofundus</taxon>
    </lineage>
</organism>
<sequence>MVAFFMLIAKVNFNVLRWFACYAG</sequence>
<dbReference type="HOGENOM" id="CLU_3421050_0_0_0"/>
<dbReference type="AlphaFoldDB" id="Q0EZC2"/>
<comment type="caution">
    <text evidence="1">The sequence shown here is derived from an EMBL/GenBank/DDBJ whole genome shotgun (WGS) entry which is preliminary data.</text>
</comment>
<dbReference type="EMBL" id="AATS01000006">
    <property type="protein sequence ID" value="EAU54782.1"/>
    <property type="molecule type" value="Genomic_DNA"/>
</dbReference>
<reference evidence="1 2" key="1">
    <citation type="submission" date="2006-09" db="EMBL/GenBank/DDBJ databases">
        <authorList>
            <person name="Emerson D."/>
            <person name="Ferriera S."/>
            <person name="Johnson J."/>
            <person name="Kravitz S."/>
            <person name="Halpern A."/>
            <person name="Remington K."/>
            <person name="Beeson K."/>
            <person name="Tran B."/>
            <person name="Rogers Y.-H."/>
            <person name="Friedman R."/>
            <person name="Venter J.C."/>
        </authorList>
    </citation>
    <scope>NUCLEOTIDE SEQUENCE [LARGE SCALE GENOMIC DNA]</scope>
    <source>
        <strain evidence="1 2">PV-1</strain>
    </source>
</reference>
<evidence type="ECO:0000313" key="1">
    <source>
        <dbReference type="EMBL" id="EAU54782.1"/>
    </source>
</evidence>
<proteinExistence type="predicted"/>
<keyword evidence="2" id="KW-1185">Reference proteome</keyword>